<gene>
    <name evidence="1" type="ORF">CTheo_8913</name>
</gene>
<sequence>MLAQFPGGMILDGHLFGQSLDSDDKYLAELFSLSYKSHDFVMIPRGGSWSSILPPAAAPSTQPSSIILVPTKFDPKLSINQIMPQSLQTDALAWTRIQRDLARQAKQPETLGDFQVMLQVQLASGYKQEGAYIRLSSKLTQKSDVLVHGVNGPQTDLICLVLSGDTLDESQKSRILVRTKDIVNLQDAHVDTEALGDAYEFTGWHLGIWNKMALSGAKHSTWDGPQVRKHLAGVTQSQPYYDHSVVDLAANFDVQHFYQCPLRDFNESIQEILQPALFKVHLFSFLLITLLISHLKAQTAYPPTNRYARGAVC</sequence>
<organism evidence="1 2">
    <name type="scientific">Ceratobasidium theobromae</name>
    <dbReference type="NCBI Taxonomy" id="1582974"/>
    <lineage>
        <taxon>Eukaryota</taxon>
        <taxon>Fungi</taxon>
        <taxon>Dikarya</taxon>
        <taxon>Basidiomycota</taxon>
        <taxon>Agaricomycotina</taxon>
        <taxon>Agaricomycetes</taxon>
        <taxon>Cantharellales</taxon>
        <taxon>Ceratobasidiaceae</taxon>
        <taxon>Ceratobasidium</taxon>
    </lineage>
</organism>
<proteinExistence type="predicted"/>
<reference evidence="1 2" key="1">
    <citation type="journal article" date="2019" name="Fungal Biol. Biotechnol.">
        <title>Draft genome sequence of fastidious pathogen Ceratobasidium theobromae, which causes vascular-streak dieback in Theobroma cacao.</title>
        <authorList>
            <person name="Ali S.S."/>
            <person name="Asman A."/>
            <person name="Shao J."/>
            <person name="Firmansyah A.P."/>
            <person name="Susilo A.W."/>
            <person name="Rosmana A."/>
            <person name="McMahon P."/>
            <person name="Junaid M."/>
            <person name="Guest D."/>
            <person name="Kheng T.Y."/>
            <person name="Meinhardt L.W."/>
            <person name="Bailey B.A."/>
        </authorList>
    </citation>
    <scope>NUCLEOTIDE SEQUENCE [LARGE SCALE GENOMIC DNA]</scope>
    <source>
        <strain evidence="1 2">CT2</strain>
    </source>
</reference>
<dbReference type="EMBL" id="SSOP01000898">
    <property type="protein sequence ID" value="KAB5587648.1"/>
    <property type="molecule type" value="Genomic_DNA"/>
</dbReference>
<protein>
    <submittedName>
        <fullName evidence="1">DEAD-box ATP-dependent RNA helicase 42</fullName>
    </submittedName>
</protein>
<evidence type="ECO:0000313" key="2">
    <source>
        <dbReference type="Proteomes" id="UP000383932"/>
    </source>
</evidence>
<keyword evidence="1" id="KW-0547">Nucleotide-binding</keyword>
<dbReference type="Proteomes" id="UP000383932">
    <property type="component" value="Unassembled WGS sequence"/>
</dbReference>
<dbReference type="GO" id="GO:0004386">
    <property type="term" value="F:helicase activity"/>
    <property type="evidence" value="ECO:0007669"/>
    <property type="project" value="UniProtKB-KW"/>
</dbReference>
<keyword evidence="1" id="KW-0067">ATP-binding</keyword>
<keyword evidence="1" id="KW-0378">Hydrolase</keyword>
<dbReference type="AlphaFoldDB" id="A0A5N5Q8B8"/>
<dbReference type="OrthoDB" id="3031173at2759"/>
<name>A0A5N5Q8B8_9AGAM</name>
<accession>A0A5N5Q8B8</accession>
<keyword evidence="1" id="KW-0347">Helicase</keyword>
<comment type="caution">
    <text evidence="1">The sequence shown here is derived from an EMBL/GenBank/DDBJ whole genome shotgun (WGS) entry which is preliminary data.</text>
</comment>
<evidence type="ECO:0000313" key="1">
    <source>
        <dbReference type="EMBL" id="KAB5587648.1"/>
    </source>
</evidence>
<keyword evidence="2" id="KW-1185">Reference proteome</keyword>